<accession>A0A1M7T4R8</accession>
<dbReference type="GO" id="GO:0005829">
    <property type="term" value="C:cytosol"/>
    <property type="evidence" value="ECO:0007669"/>
    <property type="project" value="TreeGrafter"/>
</dbReference>
<feature type="domain" description="NADH:flavin oxidoreductase/NADH oxidase N-terminal" evidence="4">
    <location>
        <begin position="3"/>
        <end position="340"/>
    </location>
</feature>
<dbReference type="Pfam" id="PF00724">
    <property type="entry name" value="Oxidored_FMN"/>
    <property type="match status" value="1"/>
</dbReference>
<dbReference type="InterPro" id="IPR001155">
    <property type="entry name" value="OxRdtase_FMN_N"/>
</dbReference>
<dbReference type="PANTHER" id="PTHR22893">
    <property type="entry name" value="NADH OXIDOREDUCTASE-RELATED"/>
    <property type="match status" value="1"/>
</dbReference>
<proteinExistence type="inferred from homology"/>
<evidence type="ECO:0000256" key="1">
    <source>
        <dbReference type="ARBA" id="ARBA00001917"/>
    </source>
</evidence>
<evidence type="ECO:0000256" key="3">
    <source>
        <dbReference type="ARBA" id="ARBA00023002"/>
    </source>
</evidence>
<dbReference type="InterPro" id="IPR045247">
    <property type="entry name" value="Oye-like"/>
</dbReference>
<dbReference type="CDD" id="cd02933">
    <property type="entry name" value="OYE_like_FMN"/>
    <property type="match status" value="1"/>
</dbReference>
<dbReference type="OrthoDB" id="9804454at2"/>
<evidence type="ECO:0000259" key="4">
    <source>
        <dbReference type="Pfam" id="PF00724"/>
    </source>
</evidence>
<keyword evidence="6" id="KW-1185">Reference proteome</keyword>
<dbReference type="GO" id="GO:0010181">
    <property type="term" value="F:FMN binding"/>
    <property type="evidence" value="ECO:0007669"/>
    <property type="project" value="InterPro"/>
</dbReference>
<dbReference type="EMBL" id="LT670849">
    <property type="protein sequence ID" value="SHN65730.1"/>
    <property type="molecule type" value="Genomic_DNA"/>
</dbReference>
<evidence type="ECO:0000313" key="5">
    <source>
        <dbReference type="EMBL" id="SHN65730.1"/>
    </source>
</evidence>
<organism evidence="5 6">
    <name type="scientific">Bradyrhizobium erythrophlei</name>
    <dbReference type="NCBI Taxonomy" id="1437360"/>
    <lineage>
        <taxon>Bacteria</taxon>
        <taxon>Pseudomonadati</taxon>
        <taxon>Pseudomonadota</taxon>
        <taxon>Alphaproteobacteria</taxon>
        <taxon>Hyphomicrobiales</taxon>
        <taxon>Nitrobacteraceae</taxon>
        <taxon>Bradyrhizobium</taxon>
    </lineage>
</organism>
<dbReference type="Proteomes" id="UP000184096">
    <property type="component" value="Chromosome I"/>
</dbReference>
<evidence type="ECO:0000256" key="2">
    <source>
        <dbReference type="ARBA" id="ARBA00005979"/>
    </source>
</evidence>
<dbReference type="PANTHER" id="PTHR22893:SF98">
    <property type="entry name" value="OXIDOREDUCTASE"/>
    <property type="match status" value="1"/>
</dbReference>
<comment type="cofactor">
    <cofactor evidence="1">
        <name>FMN</name>
        <dbReference type="ChEBI" id="CHEBI:58210"/>
    </cofactor>
</comment>
<gene>
    <name evidence="5" type="ORF">SAMN05444170_0776</name>
</gene>
<dbReference type="InterPro" id="IPR013785">
    <property type="entry name" value="Aldolase_TIM"/>
</dbReference>
<dbReference type="RefSeq" id="WP_072816771.1">
    <property type="nucleotide sequence ID" value="NZ_LT670849.1"/>
</dbReference>
<sequence length="385" mass="40819">MSKLFSPVRIGTIDLAHRVVLAPLTRMRADIPGNVPNTLMATYYGQRASPGGLMITEATFISPTGNGGYASPGIFTDAQVAGWREVVDAVHAKGATILLQLWHVGRQSHVDLQPNGHAPIAPSAIGAEVRALLASGPAIGSMPRAIELSEIPGLVDEYRRAAQRAKEAGFDGVEVHGANGYLIDQFLQDNSNRRTDVYGGSIENRARFLLNVLDAVISVWGSGRVGVRIGPSNKFGGMGDSTPDVTFPYVARALARRGLAYLHIIEPRVTGNVSDDGKPPVAAGLLRPLFGGPVIAAGGFDAAGAEAILAKGEADLVAFGRHFLANPDLPERLRRNLPLNPYDRATFYYGGERGYADYPAYETGRQDELTASGSSALSIHGGSLL</sequence>
<comment type="similarity">
    <text evidence="2">Belongs to the NADH:flavin oxidoreductase/NADH oxidase family.</text>
</comment>
<evidence type="ECO:0000313" key="6">
    <source>
        <dbReference type="Proteomes" id="UP000184096"/>
    </source>
</evidence>
<protein>
    <submittedName>
        <fullName evidence="5">N-ethylmaleimide reductase</fullName>
    </submittedName>
</protein>
<dbReference type="FunFam" id="3.20.20.70:FF:000059">
    <property type="entry name" value="N-ethylmaleimide reductase, FMN-linked"/>
    <property type="match status" value="1"/>
</dbReference>
<keyword evidence="3" id="KW-0560">Oxidoreductase</keyword>
<dbReference type="SUPFAM" id="SSF51395">
    <property type="entry name" value="FMN-linked oxidoreductases"/>
    <property type="match status" value="1"/>
</dbReference>
<dbReference type="AlphaFoldDB" id="A0A1M7T4R8"/>
<dbReference type="Gene3D" id="3.20.20.70">
    <property type="entry name" value="Aldolase class I"/>
    <property type="match status" value="1"/>
</dbReference>
<name>A0A1M7T4R8_9BRAD</name>
<reference evidence="6" key="1">
    <citation type="submission" date="2016-11" db="EMBL/GenBank/DDBJ databases">
        <authorList>
            <person name="Varghese N."/>
            <person name="Submissions S."/>
        </authorList>
    </citation>
    <scope>NUCLEOTIDE SEQUENCE [LARGE SCALE GENOMIC DNA]</scope>
    <source>
        <strain evidence="6">GAS401</strain>
    </source>
</reference>
<dbReference type="GO" id="GO:0016628">
    <property type="term" value="F:oxidoreductase activity, acting on the CH-CH group of donors, NAD or NADP as acceptor"/>
    <property type="evidence" value="ECO:0007669"/>
    <property type="project" value="UniProtKB-ARBA"/>
</dbReference>